<dbReference type="GO" id="GO:0046854">
    <property type="term" value="P:phosphatidylinositol phosphate biosynthetic process"/>
    <property type="evidence" value="ECO:0007669"/>
    <property type="project" value="InterPro"/>
</dbReference>
<gene>
    <name evidence="9" type="ORF">DNJ73_04800</name>
</gene>
<dbReference type="FunFam" id="3.30.540.10:FF:000003">
    <property type="entry name" value="Inositol-1-monophosphatase"/>
    <property type="match status" value="1"/>
</dbReference>
<comment type="similarity">
    <text evidence="3 8">Belongs to the inositol monophosphatase superfamily.</text>
</comment>
<organism evidence="9 10">
    <name type="scientific">Prochlorococcus marinus XMU1408</name>
    <dbReference type="NCBI Taxonomy" id="2213228"/>
    <lineage>
        <taxon>Bacteria</taxon>
        <taxon>Bacillati</taxon>
        <taxon>Cyanobacteriota</taxon>
        <taxon>Cyanophyceae</taxon>
        <taxon>Synechococcales</taxon>
        <taxon>Prochlorococcaceae</taxon>
        <taxon>Prochlorococcus</taxon>
    </lineage>
</organism>
<evidence type="ECO:0000256" key="4">
    <source>
        <dbReference type="ARBA" id="ARBA00022723"/>
    </source>
</evidence>
<evidence type="ECO:0000256" key="2">
    <source>
        <dbReference type="ARBA" id="ARBA00001946"/>
    </source>
</evidence>
<dbReference type="PANTHER" id="PTHR20854">
    <property type="entry name" value="INOSITOL MONOPHOSPHATASE"/>
    <property type="match status" value="1"/>
</dbReference>
<dbReference type="PROSITE" id="PS00630">
    <property type="entry name" value="IMP_2"/>
    <property type="match status" value="1"/>
</dbReference>
<evidence type="ECO:0000256" key="5">
    <source>
        <dbReference type="ARBA" id="ARBA00022801"/>
    </source>
</evidence>
<keyword evidence="5 8" id="KW-0378">Hydrolase</keyword>
<evidence type="ECO:0000256" key="7">
    <source>
        <dbReference type="PIRSR" id="PIRSR600760-2"/>
    </source>
</evidence>
<evidence type="ECO:0000313" key="10">
    <source>
        <dbReference type="Proteomes" id="UP000247807"/>
    </source>
</evidence>
<dbReference type="PANTHER" id="PTHR20854:SF4">
    <property type="entry name" value="INOSITOL-1-MONOPHOSPHATASE-RELATED"/>
    <property type="match status" value="1"/>
</dbReference>
<evidence type="ECO:0000256" key="6">
    <source>
        <dbReference type="ARBA" id="ARBA00022842"/>
    </source>
</evidence>
<dbReference type="InterPro" id="IPR020583">
    <property type="entry name" value="Inositol_monoP_metal-BS"/>
</dbReference>
<proteinExistence type="inferred from homology"/>
<evidence type="ECO:0000256" key="3">
    <source>
        <dbReference type="ARBA" id="ARBA00009759"/>
    </source>
</evidence>
<feature type="binding site" evidence="7">
    <location>
        <position position="85"/>
    </location>
    <ligand>
        <name>Mg(2+)</name>
        <dbReference type="ChEBI" id="CHEBI:18420"/>
        <label>1</label>
        <note>catalytic</note>
    </ligand>
</feature>
<dbReference type="SUPFAM" id="SSF56655">
    <property type="entry name" value="Carbohydrate phosphatase"/>
    <property type="match status" value="1"/>
</dbReference>
<sequence>MGIPSCKTASLNAGLTKDDINKLLEIAKHAAERGGASLMENYGRIKTIKCKGTAGDLVTNADIECEKIIIDYLEKETPNISILAEESGYKLKAGELKWCIDPLDGTTNYAHGYPFFATSIGLIWNSNPILGAISVPSLNEIYYASPEHGSFCNSEKLNVTSTNSLSNSLLVTGFAYDRREILDNNYAEFCWLTHRTHGVRRGGAAAVDLAFVASGKVDGFWERGLAKWDMAAGVPLVEMAGGIVSNYPSGNFDLNTGRILACNPKIQNELMKELEKIRPLTPNSYGGKLS</sequence>
<dbReference type="GO" id="GO:0007165">
    <property type="term" value="P:signal transduction"/>
    <property type="evidence" value="ECO:0007669"/>
    <property type="project" value="TreeGrafter"/>
</dbReference>
<dbReference type="EC" id="3.1.3.25" evidence="8"/>
<comment type="cofactor">
    <cofactor evidence="2 7 8">
        <name>Mg(2+)</name>
        <dbReference type="ChEBI" id="CHEBI:18420"/>
    </cofactor>
</comment>
<dbReference type="RefSeq" id="WP_158466560.1">
    <property type="nucleotide sequence ID" value="NZ_QJUE01000002.1"/>
</dbReference>
<feature type="binding site" evidence="7">
    <location>
        <position position="103"/>
    </location>
    <ligand>
        <name>Mg(2+)</name>
        <dbReference type="ChEBI" id="CHEBI:18420"/>
        <label>1</label>
        <note>catalytic</note>
    </ligand>
</feature>
<evidence type="ECO:0000256" key="8">
    <source>
        <dbReference type="RuleBase" id="RU364068"/>
    </source>
</evidence>
<dbReference type="OrthoDB" id="9772456at2"/>
<name>A0A318R4H5_PROMR</name>
<dbReference type="PROSITE" id="PS00629">
    <property type="entry name" value="IMP_1"/>
    <property type="match status" value="1"/>
</dbReference>
<evidence type="ECO:0000313" key="9">
    <source>
        <dbReference type="EMBL" id="PYE03064.1"/>
    </source>
</evidence>
<dbReference type="Gene3D" id="3.30.540.10">
    <property type="entry name" value="Fructose-1,6-Bisphosphatase, subunit A, domain 1"/>
    <property type="match status" value="1"/>
</dbReference>
<keyword evidence="6 7" id="KW-0460">Magnesium</keyword>
<dbReference type="Proteomes" id="UP000247807">
    <property type="component" value="Unassembled WGS sequence"/>
</dbReference>
<feature type="binding site" evidence="7">
    <location>
        <position position="104"/>
    </location>
    <ligand>
        <name>Mg(2+)</name>
        <dbReference type="ChEBI" id="CHEBI:18420"/>
        <label>1</label>
        <note>catalytic</note>
    </ligand>
</feature>
<dbReference type="GO" id="GO:0006020">
    <property type="term" value="P:inositol metabolic process"/>
    <property type="evidence" value="ECO:0007669"/>
    <property type="project" value="TreeGrafter"/>
</dbReference>
<dbReference type="GO" id="GO:0008934">
    <property type="term" value="F:inositol monophosphate 1-phosphatase activity"/>
    <property type="evidence" value="ECO:0007669"/>
    <property type="project" value="InterPro"/>
</dbReference>
<dbReference type="InterPro" id="IPR033942">
    <property type="entry name" value="IMPase"/>
</dbReference>
<feature type="binding site" evidence="7">
    <location>
        <position position="229"/>
    </location>
    <ligand>
        <name>Mg(2+)</name>
        <dbReference type="ChEBI" id="CHEBI:18420"/>
        <label>1</label>
        <note>catalytic</note>
    </ligand>
</feature>
<dbReference type="PRINTS" id="PR00377">
    <property type="entry name" value="IMPHPHTASES"/>
</dbReference>
<dbReference type="EMBL" id="QJUE01000002">
    <property type="protein sequence ID" value="PYE03064.1"/>
    <property type="molecule type" value="Genomic_DNA"/>
</dbReference>
<dbReference type="InterPro" id="IPR000760">
    <property type="entry name" value="Inositol_monophosphatase-like"/>
</dbReference>
<dbReference type="AlphaFoldDB" id="A0A318R4H5"/>
<dbReference type="CDD" id="cd01639">
    <property type="entry name" value="IMPase"/>
    <property type="match status" value="1"/>
</dbReference>
<dbReference type="InterPro" id="IPR020550">
    <property type="entry name" value="Inositol_monophosphatase_CS"/>
</dbReference>
<comment type="caution">
    <text evidence="9">The sequence shown here is derived from an EMBL/GenBank/DDBJ whole genome shotgun (WGS) entry which is preliminary data.</text>
</comment>
<accession>A0A318R4H5</accession>
<dbReference type="Pfam" id="PF00459">
    <property type="entry name" value="Inositol_P"/>
    <property type="match status" value="1"/>
</dbReference>
<comment type="catalytic activity">
    <reaction evidence="1 8">
        <text>a myo-inositol phosphate + H2O = myo-inositol + phosphate</text>
        <dbReference type="Rhea" id="RHEA:24056"/>
        <dbReference type="ChEBI" id="CHEBI:15377"/>
        <dbReference type="ChEBI" id="CHEBI:17268"/>
        <dbReference type="ChEBI" id="CHEBI:43474"/>
        <dbReference type="ChEBI" id="CHEBI:84139"/>
        <dbReference type="EC" id="3.1.3.25"/>
    </reaction>
</comment>
<dbReference type="GO" id="GO:0046872">
    <property type="term" value="F:metal ion binding"/>
    <property type="evidence" value="ECO:0007669"/>
    <property type="project" value="UniProtKB-KW"/>
</dbReference>
<protein>
    <recommendedName>
        <fullName evidence="8">Inositol-1-monophosphatase</fullName>
        <ecNumber evidence="8">3.1.3.25</ecNumber>
    </recommendedName>
</protein>
<dbReference type="Gene3D" id="3.40.190.80">
    <property type="match status" value="1"/>
</dbReference>
<keyword evidence="4 7" id="KW-0479">Metal-binding</keyword>
<feature type="binding site" evidence="7">
    <location>
        <position position="101"/>
    </location>
    <ligand>
        <name>Mg(2+)</name>
        <dbReference type="ChEBI" id="CHEBI:18420"/>
        <label>1</label>
        <note>catalytic</note>
    </ligand>
</feature>
<evidence type="ECO:0000256" key="1">
    <source>
        <dbReference type="ARBA" id="ARBA00001033"/>
    </source>
</evidence>
<reference evidence="9 10" key="1">
    <citation type="journal article" date="2018" name="Appl. Environ. Microbiol.">
        <title>Genome rearrangement shapes Prochlorococcus ecological adaptation.</title>
        <authorList>
            <person name="Yan W."/>
            <person name="Wei S."/>
            <person name="Wang Q."/>
            <person name="Xiao X."/>
            <person name="Zeng Q."/>
            <person name="Jiao N."/>
            <person name="Zhang R."/>
        </authorList>
    </citation>
    <scope>NUCLEOTIDE SEQUENCE [LARGE SCALE GENOMIC DNA]</scope>
    <source>
        <strain evidence="9 10">XMU1408</strain>
    </source>
</reference>